<keyword evidence="7" id="KW-0067">ATP-binding</keyword>
<dbReference type="Gene3D" id="3.10.20.90">
    <property type="entry name" value="Phosphatidylinositol 3-kinase Catalytic Subunit, Chain A, domain 1"/>
    <property type="match status" value="1"/>
</dbReference>
<evidence type="ECO:0000256" key="4">
    <source>
        <dbReference type="ARBA" id="ARBA00022679"/>
    </source>
</evidence>
<evidence type="ECO:0000256" key="5">
    <source>
        <dbReference type="ARBA" id="ARBA00022741"/>
    </source>
</evidence>
<dbReference type="Pfam" id="PF18394">
    <property type="entry name" value="TBK1_CCD1"/>
    <property type="match status" value="1"/>
</dbReference>
<dbReference type="OrthoDB" id="10013850at2759"/>
<evidence type="ECO:0000259" key="9">
    <source>
        <dbReference type="PROSITE" id="PS50011"/>
    </source>
</evidence>
<keyword evidence="5" id="KW-0547">Nucleotide-binding</keyword>
<dbReference type="PANTHER" id="PTHR22969:SF10">
    <property type="entry name" value="INHIBITOR OF NUCLEAR FACTOR KAPPA-B KINASE SUBUNIT EPSILON"/>
    <property type="match status" value="1"/>
</dbReference>
<dbReference type="PROSITE" id="PS50011">
    <property type="entry name" value="PROTEIN_KINASE_DOM"/>
    <property type="match status" value="1"/>
</dbReference>
<dbReference type="Pfam" id="PF18396">
    <property type="entry name" value="TBK1_ULD"/>
    <property type="match status" value="1"/>
</dbReference>
<dbReference type="GO" id="GO:0005524">
    <property type="term" value="F:ATP binding"/>
    <property type="evidence" value="ECO:0007669"/>
    <property type="project" value="UniProtKB-KW"/>
</dbReference>
<dbReference type="FunFam" id="1.10.510.10:FF:000100">
    <property type="entry name" value="inhibitor of nuclear factor kappa-B kinase subunit epsilon"/>
    <property type="match status" value="1"/>
</dbReference>
<feature type="coiled-coil region" evidence="8">
    <location>
        <begin position="583"/>
        <end position="614"/>
    </location>
</feature>
<dbReference type="SMART" id="SM00220">
    <property type="entry name" value="S_TKc"/>
    <property type="match status" value="1"/>
</dbReference>
<dbReference type="CDD" id="cd21933">
    <property type="entry name" value="TBK1_IKKE-like_C"/>
    <property type="match status" value="1"/>
</dbReference>
<dbReference type="GeneID" id="115813765"/>
<evidence type="ECO:0000256" key="2">
    <source>
        <dbReference type="ARBA" id="ARBA00022490"/>
    </source>
</evidence>
<comment type="subcellular location">
    <subcellularLocation>
        <location evidence="1">Cytoplasm</location>
    </subcellularLocation>
</comment>
<proteinExistence type="predicted"/>
<evidence type="ECO:0000256" key="6">
    <source>
        <dbReference type="ARBA" id="ARBA00022777"/>
    </source>
</evidence>
<organism evidence="10 11">
    <name type="scientific">Chanos chanos</name>
    <name type="common">Milkfish</name>
    <name type="synonym">Mugil chanos</name>
    <dbReference type="NCBI Taxonomy" id="29144"/>
    <lineage>
        <taxon>Eukaryota</taxon>
        <taxon>Metazoa</taxon>
        <taxon>Chordata</taxon>
        <taxon>Craniata</taxon>
        <taxon>Vertebrata</taxon>
        <taxon>Euteleostomi</taxon>
        <taxon>Actinopterygii</taxon>
        <taxon>Neopterygii</taxon>
        <taxon>Teleostei</taxon>
        <taxon>Ostariophysi</taxon>
        <taxon>Gonorynchiformes</taxon>
        <taxon>Chanidae</taxon>
        <taxon>Chanos</taxon>
    </lineage>
</organism>
<dbReference type="InterPro" id="IPR000719">
    <property type="entry name" value="Prot_kinase_dom"/>
</dbReference>
<dbReference type="Proteomes" id="UP000504632">
    <property type="component" value="Chromosome 6"/>
</dbReference>
<keyword evidence="10" id="KW-1185">Reference proteome</keyword>
<dbReference type="InterPro" id="IPR041309">
    <property type="entry name" value="TBK1_CC1"/>
</dbReference>
<gene>
    <name evidence="11" type="primary">ikbke</name>
</gene>
<dbReference type="Gene3D" id="1.20.1270.420">
    <property type="match status" value="1"/>
</dbReference>
<evidence type="ECO:0000313" key="10">
    <source>
        <dbReference type="Proteomes" id="UP000504632"/>
    </source>
</evidence>
<dbReference type="GO" id="GO:0005737">
    <property type="term" value="C:cytoplasm"/>
    <property type="evidence" value="ECO:0007669"/>
    <property type="project" value="UniProtKB-SubCell"/>
</dbReference>
<keyword evidence="6 11" id="KW-0418">Kinase</keyword>
<accession>A0A6J2VLY2</accession>
<dbReference type="SUPFAM" id="SSF56112">
    <property type="entry name" value="Protein kinase-like (PK-like)"/>
    <property type="match status" value="1"/>
</dbReference>
<dbReference type="PANTHER" id="PTHR22969">
    <property type="entry name" value="IKB KINASE"/>
    <property type="match status" value="1"/>
</dbReference>
<evidence type="ECO:0000256" key="7">
    <source>
        <dbReference type="ARBA" id="ARBA00022840"/>
    </source>
</evidence>
<evidence type="ECO:0000313" key="11">
    <source>
        <dbReference type="RefSeq" id="XP_030632236.1"/>
    </source>
</evidence>
<dbReference type="Gene3D" id="1.10.510.10">
    <property type="entry name" value="Transferase(Phosphotransferase) domain 1"/>
    <property type="match status" value="1"/>
</dbReference>
<keyword evidence="2" id="KW-0963">Cytoplasm</keyword>
<evidence type="ECO:0000256" key="8">
    <source>
        <dbReference type="SAM" id="Coils"/>
    </source>
</evidence>
<dbReference type="InParanoid" id="A0A6J2VLY2"/>
<dbReference type="AlphaFoldDB" id="A0A6J2VLY2"/>
<evidence type="ECO:0000256" key="1">
    <source>
        <dbReference type="ARBA" id="ARBA00004496"/>
    </source>
</evidence>
<dbReference type="CTD" id="9641"/>
<dbReference type="Pfam" id="PF00069">
    <property type="entry name" value="Pkinase"/>
    <property type="match status" value="1"/>
</dbReference>
<evidence type="ECO:0000256" key="3">
    <source>
        <dbReference type="ARBA" id="ARBA00022527"/>
    </source>
</evidence>
<name>A0A6J2VLY2_CHACN</name>
<dbReference type="FunFam" id="3.10.20.90:FF:000112">
    <property type="entry name" value="TANK binding kinase TBK1"/>
    <property type="match status" value="1"/>
</dbReference>
<feature type="domain" description="Protein kinase" evidence="9">
    <location>
        <begin position="1"/>
        <end position="230"/>
    </location>
</feature>
<dbReference type="RefSeq" id="XP_030632236.1">
    <property type="nucleotide sequence ID" value="XM_030776376.1"/>
</dbReference>
<sequence>MEYCSGGSLLNLLEEPENAFGLPEAEFLIVLKCVVNGMNHLREKGVVHRDIKPGNIMRQVGEDGRSIYKLTDFGAARELDDDEKFESIYGTEEYLHPDMYERAVLRKPQQKAYGVTVDLWSIGVTFYHAAAGSLPFIPYGGPRRNKQIMYRITTEKPRGAIAGVQKVEDGPIEWSYSLPHSCQLSEGLKAQLVPVLASILEASQDKCWGFDQFFVATTDILHRVGVHVFSLQQASAHCIYIHFYNTVSVFLEEVQAQTGVEPEFQQYFYQGHPLLLERNMKVVNLPPTSADRPIFLISRRVEKIVGLLHREPEAPVMPTRFDVMADYIFSKTIVGVIHQYLRIARSLQKYRALLLQGFYSYIENTRLECTNTAHKISMVNMKFMSCLSVENKLQSLKQFPLQFPDIPDNTKKLRLIQDTLPIYGSGIREFQSKLHHLQVEFSKLSEVLAEDKSLQKMEVLLGKIKSVHQQYRKDKLTGKLSYNDEQIHKFEKINLSSHIKRVKSLFRDDCIQKYNDVLATAENWASVLLEIQTRLEECSSFFLQLMGDLQMCEDCQGKVLDGVLAKALQESVGSEGTDKLKSKDHMILRMKRLKDEMQAVARELQNNNSMIESLGAMNVKMMLDPTIPQPKGQ</sequence>
<dbReference type="GO" id="GO:0004674">
    <property type="term" value="F:protein serine/threonine kinase activity"/>
    <property type="evidence" value="ECO:0007669"/>
    <property type="project" value="UniProtKB-KW"/>
</dbReference>
<keyword evidence="3" id="KW-0723">Serine/threonine-protein kinase</keyword>
<reference evidence="11" key="1">
    <citation type="submission" date="2025-08" db="UniProtKB">
        <authorList>
            <consortium name="RefSeq"/>
        </authorList>
    </citation>
    <scope>IDENTIFICATION</scope>
</reference>
<keyword evidence="4" id="KW-0808">Transferase</keyword>
<dbReference type="InterPro" id="IPR041087">
    <property type="entry name" value="TBK1_ULD"/>
</dbReference>
<dbReference type="InterPro" id="IPR011009">
    <property type="entry name" value="Kinase-like_dom_sf"/>
</dbReference>
<dbReference type="InterPro" id="IPR051180">
    <property type="entry name" value="IKK"/>
</dbReference>
<keyword evidence="8" id="KW-0175">Coiled coil</keyword>
<protein>
    <submittedName>
        <fullName evidence="11">Inhibitor of nuclear factor kappa-B kinase subunit epsilon</fullName>
    </submittedName>
</protein>